<dbReference type="GO" id="GO:0006606">
    <property type="term" value="P:protein import into nucleus"/>
    <property type="evidence" value="ECO:0007669"/>
    <property type="project" value="TreeGrafter"/>
</dbReference>
<comment type="similarity">
    <text evidence="1">Belongs to the MOG1 family.</text>
</comment>
<reference evidence="4" key="1">
    <citation type="submission" date="2018-04" db="EMBL/GenBank/DDBJ databases">
        <title>Whole genome sequencing of Hypsizygus marmoreus.</title>
        <authorList>
            <person name="Choi I.-G."/>
            <person name="Min B."/>
            <person name="Kim J.-G."/>
            <person name="Kim S."/>
            <person name="Oh Y.-L."/>
            <person name="Kong W.-S."/>
            <person name="Park H."/>
            <person name="Jeong J."/>
            <person name="Song E.-S."/>
        </authorList>
    </citation>
    <scope>NUCLEOTIDE SEQUENCE [LARGE SCALE GENOMIC DNA]</scope>
    <source>
        <strain evidence="4">51987-8</strain>
    </source>
</reference>
<proteinExistence type="inferred from homology"/>
<dbReference type="PANTHER" id="PTHR15837:SF0">
    <property type="entry name" value="RAN GUANINE NUCLEOTIDE RELEASE FACTOR"/>
    <property type="match status" value="1"/>
</dbReference>
<organism evidence="4 5">
    <name type="scientific">Hypsizygus marmoreus</name>
    <name type="common">White beech mushroom</name>
    <name type="synonym">Agaricus marmoreus</name>
    <dbReference type="NCBI Taxonomy" id="39966"/>
    <lineage>
        <taxon>Eukaryota</taxon>
        <taxon>Fungi</taxon>
        <taxon>Dikarya</taxon>
        <taxon>Basidiomycota</taxon>
        <taxon>Agaricomycotina</taxon>
        <taxon>Agaricomycetes</taxon>
        <taxon>Agaricomycetidae</taxon>
        <taxon>Agaricales</taxon>
        <taxon>Tricholomatineae</taxon>
        <taxon>Lyophyllaceae</taxon>
        <taxon>Hypsizygus</taxon>
    </lineage>
</organism>
<evidence type="ECO:0000256" key="3">
    <source>
        <dbReference type="ARBA" id="ARBA00022927"/>
    </source>
</evidence>
<evidence type="ECO:0000313" key="5">
    <source>
        <dbReference type="Proteomes" id="UP000076154"/>
    </source>
</evidence>
<dbReference type="GO" id="GO:0005634">
    <property type="term" value="C:nucleus"/>
    <property type="evidence" value="ECO:0007669"/>
    <property type="project" value="TreeGrafter"/>
</dbReference>
<dbReference type="Pfam" id="PF04603">
    <property type="entry name" value="Mog1"/>
    <property type="match status" value="1"/>
</dbReference>
<evidence type="ECO:0000313" key="4">
    <source>
        <dbReference type="EMBL" id="RDB24298.1"/>
    </source>
</evidence>
<dbReference type="Gene3D" id="3.40.1000.10">
    <property type="entry name" value="Mog1/PsbP, alpha/beta/alpha sandwich"/>
    <property type="match status" value="1"/>
</dbReference>
<dbReference type="STRING" id="39966.A0A369JR49"/>
<dbReference type="FunCoup" id="A0A369JR49">
    <property type="interactions" value="318"/>
</dbReference>
<dbReference type="InParanoid" id="A0A369JR49"/>
<dbReference type="PANTHER" id="PTHR15837">
    <property type="entry name" value="RAN GUANINE NUCLEOTIDE RELEASE FACTOR"/>
    <property type="match status" value="1"/>
</dbReference>
<name>A0A369JR49_HYPMA</name>
<keyword evidence="2" id="KW-0813">Transport</keyword>
<evidence type="ECO:0000256" key="1">
    <source>
        <dbReference type="ARBA" id="ARBA00010307"/>
    </source>
</evidence>
<protein>
    <submittedName>
        <fullName evidence="4">Ran guanine nucleotide release factor</fullName>
    </submittedName>
</protein>
<accession>A0A369JR49</accession>
<dbReference type="InterPro" id="IPR016123">
    <property type="entry name" value="Mog1/PsbP_a/b/a-sand"/>
</dbReference>
<dbReference type="EMBL" id="LUEZ02000045">
    <property type="protein sequence ID" value="RDB24298.1"/>
    <property type="molecule type" value="Genomic_DNA"/>
</dbReference>
<keyword evidence="5" id="KW-1185">Reference proteome</keyword>
<evidence type="ECO:0000256" key="2">
    <source>
        <dbReference type="ARBA" id="ARBA00022448"/>
    </source>
</evidence>
<dbReference type="GO" id="GO:0031267">
    <property type="term" value="F:small GTPase binding"/>
    <property type="evidence" value="ECO:0007669"/>
    <property type="project" value="TreeGrafter"/>
</dbReference>
<dbReference type="SUPFAM" id="SSF55724">
    <property type="entry name" value="Mog1p/PsbP-like"/>
    <property type="match status" value="1"/>
</dbReference>
<dbReference type="Proteomes" id="UP000076154">
    <property type="component" value="Unassembled WGS sequence"/>
</dbReference>
<dbReference type="AlphaFoldDB" id="A0A369JR49"/>
<gene>
    <name evidence="4" type="primary">Rangrf</name>
    <name evidence="4" type="ORF">Hypma_008790</name>
</gene>
<keyword evidence="3" id="KW-0653">Protein transport</keyword>
<dbReference type="InterPro" id="IPR007681">
    <property type="entry name" value="Mog1"/>
</dbReference>
<sequence>MASLITRELFGGAITASMPANLVDAATLRQVPDSQEVFMYPDSGISIIIEILERVEPSHFEDAIRFHFNSIAHDNSAVSATVDAVTVIPNDRGDDTPSAIVLFGVQGVPKFNRTTPDEVHIFMALFRVEHKRADLVVTFNVPTVSQDGGMVGKEGLDAAQANFESLVRSLRIVDHRLFA</sequence>
<dbReference type="GO" id="GO:0005085">
    <property type="term" value="F:guanyl-nucleotide exchange factor activity"/>
    <property type="evidence" value="ECO:0007669"/>
    <property type="project" value="TreeGrafter"/>
</dbReference>
<dbReference type="OrthoDB" id="10255285at2759"/>
<comment type="caution">
    <text evidence="4">The sequence shown here is derived from an EMBL/GenBank/DDBJ whole genome shotgun (WGS) entry which is preliminary data.</text>
</comment>